<reference evidence="2 3" key="2">
    <citation type="submission" date="2024-07" db="EMBL/GenBank/DDBJ databases">
        <authorList>
            <person name="Akdeniz Z."/>
        </authorList>
    </citation>
    <scope>NUCLEOTIDE SEQUENCE [LARGE SCALE GENOMIC DNA]</scope>
</reference>
<organism evidence="1">
    <name type="scientific">Hexamita inflata</name>
    <dbReference type="NCBI Taxonomy" id="28002"/>
    <lineage>
        <taxon>Eukaryota</taxon>
        <taxon>Metamonada</taxon>
        <taxon>Diplomonadida</taxon>
        <taxon>Hexamitidae</taxon>
        <taxon>Hexamitinae</taxon>
        <taxon>Hexamita</taxon>
    </lineage>
</organism>
<evidence type="ECO:0000313" key="3">
    <source>
        <dbReference type="Proteomes" id="UP001642409"/>
    </source>
</evidence>
<accession>A0AA86Q1N6</accession>
<sequence>MSHIETMFQTAKFYLVVTWDDIQVLNDNDLKEDSSIHELLLSGFLKNIMITVNSPCQHIAAGSLSVAILTILKKIPVNGRSIMNCKQAIVTSSNDPQSLLNLVIHLKNYGQMSKSIKMQALKSLSIQNINLTCANLNQILPEMVIDTDSIQKYEELIDNSVISLKNEKIKIASKWLNKSISNIDIYDKEIHNLIIGTIKQPSILLEKLCSYDESTRIYKIIDSTLRQSLEEQLNNLDMLNENSRHFYYSAIFLESGNLSYLLKTSLQLDKFNQFWKRVAKQNQNKSLKEQQDIIKFQQIFFFKTEQDSIQFKRNRAQNNHERSQLSELLKQLQNQENITNLSDLSTKAWSNGYDILERLRNKFSHDNVDYTQQLVKDLQIVFVGSEFITMQDFVTQLLGLIKLILLNKVDFK</sequence>
<dbReference type="EMBL" id="CATOUU010000730">
    <property type="protein sequence ID" value="CAI9944732.1"/>
    <property type="molecule type" value="Genomic_DNA"/>
</dbReference>
<name>A0AA86Q1N6_9EUKA</name>
<gene>
    <name evidence="1" type="ORF">HINF_LOCUS32377</name>
    <name evidence="2" type="ORF">HINF_LOCUS49570</name>
</gene>
<dbReference type="EMBL" id="CAXDID020000233">
    <property type="protein sequence ID" value="CAL6061150.1"/>
    <property type="molecule type" value="Genomic_DNA"/>
</dbReference>
<evidence type="ECO:0000313" key="2">
    <source>
        <dbReference type="EMBL" id="CAL6061150.1"/>
    </source>
</evidence>
<protein>
    <submittedName>
        <fullName evidence="2">Hypothetical_protein</fullName>
    </submittedName>
</protein>
<comment type="caution">
    <text evidence="1">The sequence shown here is derived from an EMBL/GenBank/DDBJ whole genome shotgun (WGS) entry which is preliminary data.</text>
</comment>
<proteinExistence type="predicted"/>
<dbReference type="AlphaFoldDB" id="A0AA86Q1N6"/>
<evidence type="ECO:0000313" key="1">
    <source>
        <dbReference type="EMBL" id="CAI9944732.1"/>
    </source>
</evidence>
<keyword evidence="3" id="KW-1185">Reference proteome</keyword>
<reference evidence="1" key="1">
    <citation type="submission" date="2023-06" db="EMBL/GenBank/DDBJ databases">
        <authorList>
            <person name="Kurt Z."/>
        </authorList>
    </citation>
    <scope>NUCLEOTIDE SEQUENCE</scope>
</reference>
<dbReference type="Proteomes" id="UP001642409">
    <property type="component" value="Unassembled WGS sequence"/>
</dbReference>